<accession>A0ABD7HI32</accession>
<dbReference type="Proteomes" id="UP000284557">
    <property type="component" value="Unassembled WGS sequence"/>
</dbReference>
<sequence>MDDLISRIDHVLDDEEVDDIPWSDAWRWAPPETELPEGVWEDQADAELDGGWDYYPDTQVHVIPSDQVAEWVACLETLPPAERGDIAWYVVCFGCMTAGEREVDCGCSNTQS</sequence>
<dbReference type="AlphaFoldDB" id="A0ABD7HI32"/>
<dbReference type="EMBL" id="QXBN01000030">
    <property type="protein sequence ID" value="RIT29584.1"/>
    <property type="molecule type" value="Genomic_DNA"/>
</dbReference>
<dbReference type="RefSeq" id="WP_100451438.1">
    <property type="nucleotide sequence ID" value="NZ_QWZW01000005.1"/>
</dbReference>
<name>A0ABD7HI32_9MYCO</name>
<protein>
    <submittedName>
        <fullName evidence="1">Uncharacterized protein</fullName>
    </submittedName>
</protein>
<evidence type="ECO:0000313" key="1">
    <source>
        <dbReference type="EMBL" id="RIT29584.1"/>
    </source>
</evidence>
<reference evidence="1 2" key="1">
    <citation type="submission" date="2018-08" db="EMBL/GenBank/DDBJ databases">
        <title>Linezolid Resistance in Mycobacterium abscessus: MIC Distribution and Comprehensive Investigation of Resistance Mechanisms.</title>
        <authorList>
            <person name="Ye M."/>
            <person name="Xu L."/>
            <person name="Zou Y."/>
            <person name="Li B."/>
            <person name="Guo Q."/>
            <person name="Zhang Y."/>
            <person name="Zhan M."/>
            <person name="Xu B."/>
            <person name="Yu F."/>
            <person name="Zhang Z."/>
            <person name="Chu H."/>
        </authorList>
    </citation>
    <scope>NUCLEOTIDE SEQUENCE [LARGE SCALE GENOMIC DNA]</scope>
    <source>
        <strain evidence="1 2">G143</strain>
    </source>
</reference>
<gene>
    <name evidence="1" type="ORF">D2E76_25020</name>
</gene>
<organism evidence="1 2">
    <name type="scientific">Mycobacteroides abscessus</name>
    <dbReference type="NCBI Taxonomy" id="36809"/>
    <lineage>
        <taxon>Bacteria</taxon>
        <taxon>Bacillati</taxon>
        <taxon>Actinomycetota</taxon>
        <taxon>Actinomycetes</taxon>
        <taxon>Mycobacteriales</taxon>
        <taxon>Mycobacteriaceae</taxon>
        <taxon>Mycobacteroides</taxon>
    </lineage>
</organism>
<comment type="caution">
    <text evidence="1">The sequence shown here is derived from an EMBL/GenBank/DDBJ whole genome shotgun (WGS) entry which is preliminary data.</text>
</comment>
<evidence type="ECO:0000313" key="2">
    <source>
        <dbReference type="Proteomes" id="UP000284557"/>
    </source>
</evidence>
<proteinExistence type="predicted"/>